<dbReference type="InterPro" id="IPR036910">
    <property type="entry name" value="HMG_box_dom_sf"/>
</dbReference>
<gene>
    <name evidence="1" type="ORF">F8M41_002677</name>
</gene>
<dbReference type="SUPFAM" id="SSF47095">
    <property type="entry name" value="HMG-box"/>
    <property type="match status" value="1"/>
</dbReference>
<sequence length="173" mass="20175">MTTYQTIMTPYQPSPYSIFSNIKNIALQFTRCNCGQFYVCFRNNRVIFTIPTVRNALNNGRRAPPTCFILFRNVIQDCVTSINLRIERHDLSKHAGNLWRQLKTVDKSLIDEFRRVARLAAQQFYSAEIRIINVNVPVTVKTPNINDETDFKDLQELLNDLFVEVLPHPIFHN</sequence>
<organism evidence="1 2">
    <name type="scientific">Gigaspora margarita</name>
    <dbReference type="NCBI Taxonomy" id="4874"/>
    <lineage>
        <taxon>Eukaryota</taxon>
        <taxon>Fungi</taxon>
        <taxon>Fungi incertae sedis</taxon>
        <taxon>Mucoromycota</taxon>
        <taxon>Glomeromycotina</taxon>
        <taxon>Glomeromycetes</taxon>
        <taxon>Diversisporales</taxon>
        <taxon>Gigasporaceae</taxon>
        <taxon>Gigaspora</taxon>
    </lineage>
</organism>
<evidence type="ECO:0000313" key="1">
    <source>
        <dbReference type="EMBL" id="KAF0544529.1"/>
    </source>
</evidence>
<evidence type="ECO:0000313" key="2">
    <source>
        <dbReference type="Proteomes" id="UP000439903"/>
    </source>
</evidence>
<name>A0A8H4ESB8_GIGMA</name>
<keyword evidence="2" id="KW-1185">Reference proteome</keyword>
<reference evidence="1 2" key="1">
    <citation type="journal article" date="2019" name="Environ. Microbiol.">
        <title>At the nexus of three kingdoms: the genome of the mycorrhizal fungus Gigaspora margarita provides insights into plant, endobacterial and fungal interactions.</title>
        <authorList>
            <person name="Venice F."/>
            <person name="Ghignone S."/>
            <person name="Salvioli di Fossalunga A."/>
            <person name="Amselem J."/>
            <person name="Novero M."/>
            <person name="Xianan X."/>
            <person name="Sedzielewska Toro K."/>
            <person name="Morin E."/>
            <person name="Lipzen A."/>
            <person name="Grigoriev I.V."/>
            <person name="Henrissat B."/>
            <person name="Martin F.M."/>
            <person name="Bonfante P."/>
        </authorList>
    </citation>
    <scope>NUCLEOTIDE SEQUENCE [LARGE SCALE GENOMIC DNA]</scope>
    <source>
        <strain evidence="1 2">BEG34</strain>
    </source>
</reference>
<dbReference type="AlphaFoldDB" id="A0A8H4ESB8"/>
<accession>A0A8H4ESB8</accession>
<proteinExistence type="predicted"/>
<dbReference type="OrthoDB" id="2431517at2759"/>
<dbReference type="EMBL" id="WTPW01000124">
    <property type="protein sequence ID" value="KAF0544529.1"/>
    <property type="molecule type" value="Genomic_DNA"/>
</dbReference>
<dbReference type="Proteomes" id="UP000439903">
    <property type="component" value="Unassembled WGS sequence"/>
</dbReference>
<protein>
    <submittedName>
        <fullName evidence="1">Uncharacterized protein</fullName>
    </submittedName>
</protein>
<comment type="caution">
    <text evidence="1">The sequence shown here is derived from an EMBL/GenBank/DDBJ whole genome shotgun (WGS) entry which is preliminary data.</text>
</comment>
<dbReference type="Gene3D" id="1.10.30.10">
    <property type="entry name" value="High mobility group box domain"/>
    <property type="match status" value="1"/>
</dbReference>